<comment type="function">
    <text evidence="8">3'-5' exoribonuclease that releases 5'-nucleoside monophosphates and is involved in maturation of structured RNAs.</text>
</comment>
<evidence type="ECO:0000256" key="2">
    <source>
        <dbReference type="ARBA" id="ARBA00004496"/>
    </source>
</evidence>
<dbReference type="CDD" id="cd04471">
    <property type="entry name" value="S1_RNase_R"/>
    <property type="match status" value="1"/>
</dbReference>
<evidence type="ECO:0000313" key="13">
    <source>
        <dbReference type="Proteomes" id="UP000198948"/>
    </source>
</evidence>
<dbReference type="PROSITE" id="PS01175">
    <property type="entry name" value="RIBONUCLEASE_II"/>
    <property type="match status" value="1"/>
</dbReference>
<dbReference type="Pfam" id="PF08206">
    <property type="entry name" value="OB_RNB"/>
    <property type="match status" value="1"/>
</dbReference>
<keyword evidence="4 8" id="KW-0540">Nuclease</keyword>
<dbReference type="PANTHER" id="PTHR23355">
    <property type="entry name" value="RIBONUCLEASE"/>
    <property type="match status" value="1"/>
</dbReference>
<keyword evidence="6 8" id="KW-0269">Exonuclease</keyword>
<comment type="similarity">
    <text evidence="8">Belongs to the RNR ribonuclease family. RNase R subfamily.</text>
</comment>
<feature type="domain" description="S1 motif" evidence="11">
    <location>
        <begin position="639"/>
        <end position="719"/>
    </location>
</feature>
<keyword evidence="13" id="KW-1185">Reference proteome</keyword>
<dbReference type="HAMAP" id="MF_01895">
    <property type="entry name" value="RNase_R"/>
    <property type="match status" value="1"/>
</dbReference>
<dbReference type="Gene3D" id="2.40.50.140">
    <property type="entry name" value="Nucleic acid-binding proteins"/>
    <property type="match status" value="2"/>
</dbReference>
<dbReference type="RefSeq" id="WP_092649800.1">
    <property type="nucleotide sequence ID" value="NZ_FOHA01000002.1"/>
</dbReference>
<dbReference type="EMBL" id="FOHA01000002">
    <property type="protein sequence ID" value="SER59369.1"/>
    <property type="molecule type" value="Genomic_DNA"/>
</dbReference>
<dbReference type="GO" id="GO:0003723">
    <property type="term" value="F:RNA binding"/>
    <property type="evidence" value="ECO:0007669"/>
    <property type="project" value="UniProtKB-UniRule"/>
</dbReference>
<dbReference type="GO" id="GO:0008859">
    <property type="term" value="F:exoribonuclease II activity"/>
    <property type="evidence" value="ECO:0007669"/>
    <property type="project" value="UniProtKB-UniRule"/>
</dbReference>
<dbReference type="PROSITE" id="PS50126">
    <property type="entry name" value="S1"/>
    <property type="match status" value="1"/>
</dbReference>
<accession>A0A1H9QHN9</accession>
<comment type="subcellular location">
    <subcellularLocation>
        <location evidence="2 8">Cytoplasm</location>
    </subcellularLocation>
</comment>
<name>A0A1H9QHN9_9LACT</name>
<feature type="compositionally biased region" description="Basic residues" evidence="10">
    <location>
        <begin position="776"/>
        <end position="797"/>
    </location>
</feature>
<feature type="compositionally biased region" description="Basic residues" evidence="10">
    <location>
        <begin position="736"/>
        <end position="746"/>
    </location>
</feature>
<dbReference type="EC" id="3.1.13.1" evidence="8"/>
<dbReference type="SMART" id="SM00316">
    <property type="entry name" value="S1"/>
    <property type="match status" value="1"/>
</dbReference>
<evidence type="ECO:0000256" key="9">
    <source>
        <dbReference type="SAM" id="Coils"/>
    </source>
</evidence>
<dbReference type="NCBIfam" id="TIGR00358">
    <property type="entry name" value="3_prime_RNase"/>
    <property type="match status" value="1"/>
</dbReference>
<feature type="compositionally biased region" description="Basic and acidic residues" evidence="10">
    <location>
        <begin position="762"/>
        <end position="775"/>
    </location>
</feature>
<comment type="catalytic activity">
    <reaction evidence="1 8">
        <text>Exonucleolytic cleavage in the 3'- to 5'-direction to yield nucleoside 5'-phosphates.</text>
        <dbReference type="EC" id="3.1.13.1"/>
    </reaction>
</comment>
<evidence type="ECO:0000256" key="1">
    <source>
        <dbReference type="ARBA" id="ARBA00001849"/>
    </source>
</evidence>
<dbReference type="InterPro" id="IPR022966">
    <property type="entry name" value="RNase_II/R_CS"/>
</dbReference>
<dbReference type="InterPro" id="IPR004476">
    <property type="entry name" value="RNase_II/RNase_R"/>
</dbReference>
<dbReference type="AlphaFoldDB" id="A0A1H9QHN9"/>
<dbReference type="InterPro" id="IPR012340">
    <property type="entry name" value="NA-bd_OB-fold"/>
</dbReference>
<dbReference type="OrthoDB" id="9764149at2"/>
<dbReference type="Pfam" id="PF17876">
    <property type="entry name" value="CSD2"/>
    <property type="match status" value="1"/>
</dbReference>
<dbReference type="InterPro" id="IPR013223">
    <property type="entry name" value="RNase_B_OB_dom"/>
</dbReference>
<evidence type="ECO:0000313" key="12">
    <source>
        <dbReference type="EMBL" id="SER59369.1"/>
    </source>
</evidence>
<dbReference type="InterPro" id="IPR050180">
    <property type="entry name" value="RNR_Ribonuclease"/>
</dbReference>
<keyword evidence="9" id="KW-0175">Coiled coil</keyword>
<dbReference type="SUPFAM" id="SSF50249">
    <property type="entry name" value="Nucleic acid-binding proteins"/>
    <property type="match status" value="4"/>
</dbReference>
<feature type="region of interest" description="Disordered" evidence="10">
    <location>
        <begin position="729"/>
        <end position="797"/>
    </location>
</feature>
<keyword evidence="7 8" id="KW-0694">RNA-binding</keyword>
<evidence type="ECO:0000259" key="11">
    <source>
        <dbReference type="PROSITE" id="PS50126"/>
    </source>
</evidence>
<dbReference type="GO" id="GO:0006402">
    <property type="term" value="P:mRNA catabolic process"/>
    <property type="evidence" value="ECO:0007669"/>
    <property type="project" value="TreeGrafter"/>
</dbReference>
<protein>
    <recommendedName>
        <fullName evidence="8">Ribonuclease R</fullName>
        <shortName evidence="8">RNase R</shortName>
        <ecNumber evidence="8">3.1.13.1</ecNumber>
    </recommendedName>
</protein>
<keyword evidence="3 8" id="KW-0963">Cytoplasm</keyword>
<evidence type="ECO:0000256" key="8">
    <source>
        <dbReference type="HAMAP-Rule" id="MF_01895"/>
    </source>
</evidence>
<dbReference type="InterPro" id="IPR011805">
    <property type="entry name" value="RNase_R"/>
</dbReference>
<dbReference type="SMART" id="SM00955">
    <property type="entry name" value="RNB"/>
    <property type="match status" value="1"/>
</dbReference>
<evidence type="ECO:0000256" key="3">
    <source>
        <dbReference type="ARBA" id="ARBA00022490"/>
    </source>
</evidence>
<evidence type="ECO:0000256" key="4">
    <source>
        <dbReference type="ARBA" id="ARBA00022722"/>
    </source>
</evidence>
<dbReference type="Proteomes" id="UP000198948">
    <property type="component" value="Unassembled WGS sequence"/>
</dbReference>
<reference evidence="12 13" key="1">
    <citation type="submission" date="2016-10" db="EMBL/GenBank/DDBJ databases">
        <authorList>
            <person name="de Groot N.N."/>
        </authorList>
    </citation>
    <scope>NUCLEOTIDE SEQUENCE [LARGE SCALE GENOMIC DNA]</scope>
    <source>
        <strain evidence="12 13">DSM 13760</strain>
    </source>
</reference>
<dbReference type="InterPro" id="IPR040476">
    <property type="entry name" value="CSD2"/>
</dbReference>
<dbReference type="InterPro" id="IPR003029">
    <property type="entry name" value="S1_domain"/>
</dbReference>
<gene>
    <name evidence="8" type="primary">rnr</name>
    <name evidence="12" type="ORF">SAMN04488559_10251</name>
</gene>
<proteinExistence type="inferred from homology"/>
<dbReference type="PANTHER" id="PTHR23355:SF9">
    <property type="entry name" value="DIS3-LIKE EXONUCLEASE 2"/>
    <property type="match status" value="1"/>
</dbReference>
<organism evidence="12 13">
    <name type="scientific">Isobaculum melis</name>
    <dbReference type="NCBI Taxonomy" id="142588"/>
    <lineage>
        <taxon>Bacteria</taxon>
        <taxon>Bacillati</taxon>
        <taxon>Bacillota</taxon>
        <taxon>Bacilli</taxon>
        <taxon>Lactobacillales</taxon>
        <taxon>Carnobacteriaceae</taxon>
        <taxon>Isobaculum</taxon>
    </lineage>
</organism>
<dbReference type="Pfam" id="PF00773">
    <property type="entry name" value="RNB"/>
    <property type="match status" value="1"/>
</dbReference>
<evidence type="ECO:0000256" key="6">
    <source>
        <dbReference type="ARBA" id="ARBA00022839"/>
    </source>
</evidence>
<dbReference type="STRING" id="142588.SAMN04488559_10251"/>
<dbReference type="InterPro" id="IPR001900">
    <property type="entry name" value="RNase_II/R"/>
</dbReference>
<dbReference type="GO" id="GO:0005829">
    <property type="term" value="C:cytosol"/>
    <property type="evidence" value="ECO:0007669"/>
    <property type="project" value="TreeGrafter"/>
</dbReference>
<keyword evidence="5 8" id="KW-0378">Hydrolase</keyword>
<dbReference type="NCBIfam" id="TIGR02063">
    <property type="entry name" value="RNase_R"/>
    <property type="match status" value="1"/>
</dbReference>
<evidence type="ECO:0000256" key="10">
    <source>
        <dbReference type="SAM" id="MobiDB-lite"/>
    </source>
</evidence>
<feature type="coiled-coil region" evidence="9">
    <location>
        <begin position="604"/>
        <end position="631"/>
    </location>
</feature>
<dbReference type="Pfam" id="PF00575">
    <property type="entry name" value="S1"/>
    <property type="match status" value="1"/>
</dbReference>
<sequence>MKNMKLIEEILLFMKQSQKKSFSVDELSEGLGYTSANDFKKLVGTLAQLEREGQLNLNKKNRFMLSMEQTLVKGLFRGNDRGFGFVITEDDQDDIYIPQGATGYALDGDQVAVEITREAAPWQDKGAEGRVVGIEERRFTQLVGEFIPYPEAEVAETELYGYVVPKDKKMATYRVYIEATGIQPVEGSIVLVELTYYPDAEFPTSMQGIVKKTIGHINDPGIDILSIVYKFGIPTEFEESTLKQAEAVSDTIAESDLKDRIDLRQETIVTIDGEDAKDLDDAVTVRKLENGRYHLGVHIADVSYYVTEDSPLDQEAFERGTSVYLTDRVIPMIPHRLSNGICSLNPAVPRLTMSCEMEIDQAGNVVSHRIFPSVIQTTARMTYTAVNQILMEKDETVRETYQELVPMFELMGELHQILENKRKQRGAIDFEAPEAQIIVDETGQPIDIELRERGLGERLIESFMLAANETVAEHFATLNVPFIYRIHEQPDSEKMQRFAEFITNFGVLLKGTNDKIEPKALQNVLASIQGEPEEPIIATMLLRSMKQAKYDVEPLGHFGLAAEYYTHFTSPIRRYPDLIVHRLIRAYATNGTGVKEQAKWEGLLPDISEQSSKMERRAVEAERETDALKKAAYMQDKVGEIYEGVVSSVTKFGIFVELPNTVEGLIHISNMKEDYFDYIENHMMLIGERTGISYRIGQPVKIEVVKADIETKEIDFAIVPDESKQRFASKNEVALKKKTSKQKKNTGNREQGRGKNSPSTGRKQERSFKNDDKFAKGKKKKGKKPFYKGVAKKKKKK</sequence>
<evidence type="ECO:0000256" key="7">
    <source>
        <dbReference type="ARBA" id="ARBA00022884"/>
    </source>
</evidence>
<evidence type="ECO:0000256" key="5">
    <source>
        <dbReference type="ARBA" id="ARBA00022801"/>
    </source>
</evidence>